<evidence type="ECO:0000256" key="11">
    <source>
        <dbReference type="ARBA" id="ARBA00083736"/>
    </source>
</evidence>
<evidence type="ECO:0000256" key="7">
    <source>
        <dbReference type="ARBA" id="ARBA00065226"/>
    </source>
</evidence>
<dbReference type="AlphaFoldDB" id="A0A917T1W5"/>
<dbReference type="PANTHER" id="PTHR10681:SF128">
    <property type="entry name" value="THIOREDOXIN-DEPENDENT PEROXIDE REDUCTASE, MITOCHONDRIAL"/>
    <property type="match status" value="1"/>
</dbReference>
<dbReference type="InterPro" id="IPR013766">
    <property type="entry name" value="Thioredoxin_domain"/>
</dbReference>
<dbReference type="PANTHER" id="PTHR10681">
    <property type="entry name" value="THIOREDOXIN PEROXIDASE"/>
    <property type="match status" value="1"/>
</dbReference>
<dbReference type="InterPro" id="IPR000866">
    <property type="entry name" value="AhpC/TSA"/>
</dbReference>
<dbReference type="InterPro" id="IPR024706">
    <property type="entry name" value="Peroxiredoxin_AhpC-typ"/>
</dbReference>
<comment type="similarity">
    <text evidence="1">Belongs to the peroxiredoxin family. AhpC/Prx1 subfamily.</text>
</comment>
<dbReference type="GO" id="GO:0042744">
    <property type="term" value="P:hydrogen peroxide catabolic process"/>
    <property type="evidence" value="ECO:0007669"/>
    <property type="project" value="TreeGrafter"/>
</dbReference>
<dbReference type="SUPFAM" id="SSF52833">
    <property type="entry name" value="Thioredoxin-like"/>
    <property type="match status" value="1"/>
</dbReference>
<evidence type="ECO:0000256" key="9">
    <source>
        <dbReference type="ARBA" id="ARBA00068979"/>
    </source>
</evidence>
<keyword evidence="2" id="KW-0560">Oxidoreductase</keyword>
<dbReference type="GO" id="GO:0033554">
    <property type="term" value="P:cellular response to stress"/>
    <property type="evidence" value="ECO:0007669"/>
    <property type="project" value="TreeGrafter"/>
</dbReference>
<evidence type="ECO:0000256" key="8">
    <source>
        <dbReference type="ARBA" id="ARBA00067009"/>
    </source>
</evidence>
<evidence type="ECO:0000256" key="10">
    <source>
        <dbReference type="ARBA" id="ARBA00082991"/>
    </source>
</evidence>
<dbReference type="GO" id="GO:0005829">
    <property type="term" value="C:cytosol"/>
    <property type="evidence" value="ECO:0007669"/>
    <property type="project" value="TreeGrafter"/>
</dbReference>
<dbReference type="EMBL" id="BMNA01000005">
    <property type="protein sequence ID" value="GGM06087.1"/>
    <property type="molecule type" value="Genomic_DNA"/>
</dbReference>
<sequence length="155" mass="17149">MSLEIGAPAPDWTLPDAHRTPVTLSSYRGERAALVVFYPFAFSRVCTGELCSVRDDLASFQNERVQILAVSCDPAPSLLAWSQDQGFDFPLLSDFWPHGAVSRTYGVFREDAGMPNRGTFLVDTSGVLRWSEVQEPGQARDQAAWRRAIDALAEV</sequence>
<comment type="similarity">
    <text evidence="6">Belongs to the peroxiredoxin family. AhpE subfamily.</text>
</comment>
<dbReference type="RefSeq" id="WP_188942458.1">
    <property type="nucleotide sequence ID" value="NZ_BMNA01000005.1"/>
</dbReference>
<reference evidence="14" key="2">
    <citation type="submission" date="2020-09" db="EMBL/GenBank/DDBJ databases">
        <authorList>
            <person name="Sun Q."/>
            <person name="Zhou Y."/>
        </authorList>
    </citation>
    <scope>NUCLEOTIDE SEQUENCE</scope>
    <source>
        <strain evidence="14">CGMCC 4.7308</strain>
    </source>
</reference>
<keyword evidence="15" id="KW-1185">Reference proteome</keyword>
<dbReference type="GO" id="GO:0006979">
    <property type="term" value="P:response to oxidative stress"/>
    <property type="evidence" value="ECO:0007669"/>
    <property type="project" value="TreeGrafter"/>
</dbReference>
<name>A0A917T1W5_9ACTN</name>
<evidence type="ECO:0000256" key="5">
    <source>
        <dbReference type="ARBA" id="ARBA00056930"/>
    </source>
</evidence>
<feature type="domain" description="Thioredoxin" evidence="13">
    <location>
        <begin position="3"/>
        <end position="154"/>
    </location>
</feature>
<evidence type="ECO:0000256" key="6">
    <source>
        <dbReference type="ARBA" id="ARBA00060973"/>
    </source>
</evidence>
<evidence type="ECO:0000259" key="13">
    <source>
        <dbReference type="PROSITE" id="PS51352"/>
    </source>
</evidence>
<evidence type="ECO:0000256" key="2">
    <source>
        <dbReference type="ARBA" id="ARBA00023002"/>
    </source>
</evidence>
<evidence type="ECO:0000256" key="4">
    <source>
        <dbReference type="ARBA" id="ARBA00052774"/>
    </source>
</evidence>
<evidence type="ECO:0000256" key="12">
    <source>
        <dbReference type="PIRSR" id="PIRSR000239-1"/>
    </source>
</evidence>
<evidence type="ECO:0000313" key="14">
    <source>
        <dbReference type="EMBL" id="GGM06087.1"/>
    </source>
</evidence>
<comment type="subunit">
    <text evidence="7">Homodimer. Forms both dimers and octamers; a tightly-associated dimer and a ring-like octamer.</text>
</comment>
<evidence type="ECO:0000313" key="15">
    <source>
        <dbReference type="Proteomes" id="UP000655208"/>
    </source>
</evidence>
<dbReference type="InterPro" id="IPR036249">
    <property type="entry name" value="Thioredoxin-like_sf"/>
</dbReference>
<comment type="caution">
    <text evidence="14">The sequence shown here is derived from an EMBL/GenBank/DDBJ whole genome shotgun (WGS) entry which is preliminary data.</text>
</comment>
<gene>
    <name evidence="14" type="primary">ahpC</name>
    <name evidence="14" type="ORF">GCM10011594_27770</name>
</gene>
<proteinExistence type="inferred from homology"/>
<protein>
    <recommendedName>
        <fullName evidence="9">Alkyl hydroperoxide reductase E</fullName>
        <ecNumber evidence="8">1.11.1.29</ecNumber>
    </recommendedName>
    <alternativeName>
        <fullName evidence="10">Mycoredoxin-dependent peroxiredoxin</fullName>
    </alternativeName>
    <alternativeName>
        <fullName evidence="11">Peroxiredoxin AhpE</fullName>
    </alternativeName>
    <alternativeName>
        <fullName evidence="3">Thioredoxin peroxidase</fullName>
    </alternativeName>
</protein>
<dbReference type="CDD" id="cd03018">
    <property type="entry name" value="PRX_AhpE_like"/>
    <property type="match status" value="1"/>
</dbReference>
<dbReference type="GO" id="GO:0045454">
    <property type="term" value="P:cell redox homeostasis"/>
    <property type="evidence" value="ECO:0007669"/>
    <property type="project" value="TreeGrafter"/>
</dbReference>
<accession>A0A917T1W5</accession>
<dbReference type="PIRSF" id="PIRSF000239">
    <property type="entry name" value="AHPC"/>
    <property type="match status" value="1"/>
</dbReference>
<evidence type="ECO:0000256" key="3">
    <source>
        <dbReference type="ARBA" id="ARBA00032824"/>
    </source>
</evidence>
<dbReference type="Gene3D" id="3.40.30.10">
    <property type="entry name" value="Glutaredoxin"/>
    <property type="match status" value="1"/>
</dbReference>
<dbReference type="InterPro" id="IPR050217">
    <property type="entry name" value="Peroxiredoxin"/>
</dbReference>
<dbReference type="Pfam" id="PF00578">
    <property type="entry name" value="AhpC-TSA"/>
    <property type="match status" value="1"/>
</dbReference>
<dbReference type="EC" id="1.11.1.29" evidence="8"/>
<feature type="active site" description="Cysteine sulfenic acid (-SOH) intermediate; for peroxidase activity" evidence="12">
    <location>
        <position position="46"/>
    </location>
</feature>
<reference evidence="14" key="1">
    <citation type="journal article" date="2014" name="Int. J. Syst. Evol. Microbiol.">
        <title>Complete genome sequence of Corynebacterium casei LMG S-19264T (=DSM 44701T), isolated from a smear-ripened cheese.</title>
        <authorList>
            <consortium name="US DOE Joint Genome Institute (JGI-PGF)"/>
            <person name="Walter F."/>
            <person name="Albersmeier A."/>
            <person name="Kalinowski J."/>
            <person name="Ruckert C."/>
        </authorList>
    </citation>
    <scope>NUCLEOTIDE SEQUENCE</scope>
    <source>
        <strain evidence="14">CGMCC 4.7308</strain>
    </source>
</reference>
<dbReference type="FunFam" id="3.40.30.10:FF:000118">
    <property type="entry name" value="Peroxiredoxin AhpE"/>
    <property type="match status" value="1"/>
</dbReference>
<dbReference type="GO" id="GO:0008379">
    <property type="term" value="F:thioredoxin peroxidase activity"/>
    <property type="evidence" value="ECO:0007669"/>
    <property type="project" value="TreeGrafter"/>
</dbReference>
<evidence type="ECO:0000256" key="1">
    <source>
        <dbReference type="ARBA" id="ARBA00009796"/>
    </source>
</evidence>
<dbReference type="PROSITE" id="PS51352">
    <property type="entry name" value="THIOREDOXIN_2"/>
    <property type="match status" value="1"/>
</dbReference>
<organism evidence="14 15">
    <name type="scientific">Nakamurella endophytica</name>
    <dbReference type="NCBI Taxonomy" id="1748367"/>
    <lineage>
        <taxon>Bacteria</taxon>
        <taxon>Bacillati</taxon>
        <taxon>Actinomycetota</taxon>
        <taxon>Actinomycetes</taxon>
        <taxon>Nakamurellales</taxon>
        <taxon>Nakamurellaceae</taxon>
        <taxon>Nakamurella</taxon>
    </lineage>
</organism>
<comment type="function">
    <text evidence="5">Thiol-specific peroxidase that catalyzes the reduction of hydrogen peroxide and organic hydroperoxides to water and alcohols, respectively. Plays a role in cell protection against oxidative stress by detoxifying peroxides. May represent an important antioxidant defense against cytotoxic peroxides, especially peroxynitrite, which can be formed by activated macrophages during infection.</text>
</comment>
<dbReference type="Proteomes" id="UP000655208">
    <property type="component" value="Unassembled WGS sequence"/>
</dbReference>
<comment type="catalytic activity">
    <reaction evidence="4">
        <text>[mycoredoxin]-L-dithiol + a hydroperoxide = [mycoredoxin]-L-disulfide + an alcohol + H2O</text>
        <dbReference type="Rhea" id="RHEA:62640"/>
        <dbReference type="Rhea" id="RHEA-COMP:16137"/>
        <dbReference type="Rhea" id="RHEA-COMP:16138"/>
        <dbReference type="ChEBI" id="CHEBI:15377"/>
        <dbReference type="ChEBI" id="CHEBI:29950"/>
        <dbReference type="ChEBI" id="CHEBI:30879"/>
        <dbReference type="ChEBI" id="CHEBI:35924"/>
        <dbReference type="ChEBI" id="CHEBI:50058"/>
        <dbReference type="EC" id="1.11.1.29"/>
    </reaction>
</comment>